<sequence length="226" mass="25340">MAWIQKPRTRVGVSLMFGSAFFPSFCVSSDAFCLGLRGFVQTTCWDCDRSQYFPAFLWRQPSCGSRLRREEQRVIGCAAASGTTLRLSHGLLHNCAHLRALEGCAWRCSSWDADSVSMFFFAIPIFHQPRLEAIVRCGYWECKQHVLLTVDAAAAPRILLTGLLDQSPHNAFTAWAVPLAVVWAYFFLPADRHMVKTTLRLVDADSPGQCPTERMGTTDMKEMPLG</sequence>
<evidence type="ECO:0000313" key="2">
    <source>
        <dbReference type="EMBL" id="PTB56559.1"/>
    </source>
</evidence>
<dbReference type="Proteomes" id="UP000241690">
    <property type="component" value="Unassembled WGS sequence"/>
</dbReference>
<dbReference type="GeneID" id="36623272"/>
<feature type="transmembrane region" description="Helical" evidence="1">
    <location>
        <begin position="172"/>
        <end position="190"/>
    </location>
</feature>
<accession>A0A2T4AHK6</accession>
<evidence type="ECO:0000313" key="3">
    <source>
        <dbReference type="Proteomes" id="UP000241690"/>
    </source>
</evidence>
<dbReference type="AlphaFoldDB" id="A0A2T4AHK6"/>
<keyword evidence="1" id="KW-1133">Transmembrane helix</keyword>
<keyword evidence="1" id="KW-0472">Membrane</keyword>
<evidence type="ECO:0000256" key="1">
    <source>
        <dbReference type="SAM" id="Phobius"/>
    </source>
</evidence>
<proteinExistence type="predicted"/>
<gene>
    <name evidence="2" type="ORF">M431DRAFT_381453</name>
</gene>
<keyword evidence="3" id="KW-1185">Reference proteome</keyword>
<organism evidence="2 3">
    <name type="scientific">Trichoderma harzianum CBS 226.95</name>
    <dbReference type="NCBI Taxonomy" id="983964"/>
    <lineage>
        <taxon>Eukaryota</taxon>
        <taxon>Fungi</taxon>
        <taxon>Dikarya</taxon>
        <taxon>Ascomycota</taxon>
        <taxon>Pezizomycotina</taxon>
        <taxon>Sordariomycetes</taxon>
        <taxon>Hypocreomycetidae</taxon>
        <taxon>Hypocreales</taxon>
        <taxon>Hypocreaceae</taxon>
        <taxon>Trichoderma</taxon>
    </lineage>
</organism>
<dbReference type="EMBL" id="KZ679678">
    <property type="protein sequence ID" value="PTB56559.1"/>
    <property type="molecule type" value="Genomic_DNA"/>
</dbReference>
<keyword evidence="1" id="KW-0812">Transmembrane</keyword>
<reference evidence="2 3" key="1">
    <citation type="submission" date="2016-07" db="EMBL/GenBank/DDBJ databases">
        <title>Multiple horizontal gene transfer events from other fungi enriched the ability of initially mycotrophic Trichoderma (Ascomycota) to feed on dead plant biomass.</title>
        <authorList>
            <consortium name="DOE Joint Genome Institute"/>
            <person name="Aerts A."/>
            <person name="Atanasova L."/>
            <person name="Chenthamara K."/>
            <person name="Zhang J."/>
            <person name="Grujic M."/>
            <person name="Henrissat B."/>
            <person name="Kuo A."/>
            <person name="Salamov A."/>
            <person name="Lipzen A."/>
            <person name="Labutti K."/>
            <person name="Barry K."/>
            <person name="Miao Y."/>
            <person name="Rahimi M.J."/>
            <person name="Shen Q."/>
            <person name="Grigoriev I.V."/>
            <person name="Kubicek C.P."/>
            <person name="Druzhinina I.S."/>
        </authorList>
    </citation>
    <scope>NUCLEOTIDE SEQUENCE [LARGE SCALE GENOMIC DNA]</scope>
    <source>
        <strain evidence="2 3">CBS 226.95</strain>
    </source>
</reference>
<name>A0A2T4AHK6_TRIHA</name>
<dbReference type="RefSeq" id="XP_024776236.1">
    <property type="nucleotide sequence ID" value="XM_024914706.1"/>
</dbReference>
<protein>
    <submittedName>
        <fullName evidence="2">Uncharacterized protein</fullName>
    </submittedName>
</protein>